<name>A0AAD9Z605_9ROSI</name>
<dbReference type="Pfam" id="PF20160">
    <property type="entry name" value="C-JID"/>
    <property type="match status" value="1"/>
</dbReference>
<dbReference type="InterPro" id="IPR045344">
    <property type="entry name" value="C-JID"/>
</dbReference>
<keyword evidence="2" id="KW-0677">Repeat</keyword>
<feature type="domain" description="C-JID" evidence="3">
    <location>
        <begin position="77"/>
        <end position="130"/>
    </location>
</feature>
<comment type="caution">
    <text evidence="4">The sequence shown here is derived from an EMBL/GenBank/DDBJ whole genome shotgun (WGS) entry which is preliminary data.</text>
</comment>
<sequence length="224" mass="25109">MIEELPPSFEDLCRLKDLDLTGCSMLNSLPRSICKWKSLEKLTLLNRPEIDKLPDDIGALKFLEVNLSKPPASVCYPGSEIPEWFDIRSGGSSINVNLSPYWINNFVYFALSAVVAIPDHQHVNSKLRFSCVVIGFRFHFQRKLCEADPPGLPCSKIKLSPYEARGGLVAANAQESGGIPFAERQLLCLTFCDSISFKTCNEIEGPNCDYLRNQFGKPVILFKF</sequence>
<reference evidence="4" key="1">
    <citation type="journal article" date="2023" name="Plant J.">
        <title>Genome sequences and population genomics provide insights into the demographic history, inbreeding, and mutation load of two 'living fossil' tree species of Dipteronia.</title>
        <authorList>
            <person name="Feng Y."/>
            <person name="Comes H.P."/>
            <person name="Chen J."/>
            <person name="Zhu S."/>
            <person name="Lu R."/>
            <person name="Zhang X."/>
            <person name="Li P."/>
            <person name="Qiu J."/>
            <person name="Olsen K.M."/>
            <person name="Qiu Y."/>
        </authorList>
    </citation>
    <scope>NUCLEOTIDE SEQUENCE</scope>
    <source>
        <strain evidence="4">NBL</strain>
    </source>
</reference>
<evidence type="ECO:0000313" key="4">
    <source>
        <dbReference type="EMBL" id="KAK3172220.1"/>
    </source>
</evidence>
<dbReference type="InterPro" id="IPR032675">
    <property type="entry name" value="LRR_dom_sf"/>
</dbReference>
<evidence type="ECO:0000256" key="2">
    <source>
        <dbReference type="ARBA" id="ARBA00022737"/>
    </source>
</evidence>
<organism evidence="4 5">
    <name type="scientific">Dipteronia sinensis</name>
    <dbReference type="NCBI Taxonomy" id="43782"/>
    <lineage>
        <taxon>Eukaryota</taxon>
        <taxon>Viridiplantae</taxon>
        <taxon>Streptophyta</taxon>
        <taxon>Embryophyta</taxon>
        <taxon>Tracheophyta</taxon>
        <taxon>Spermatophyta</taxon>
        <taxon>Magnoliopsida</taxon>
        <taxon>eudicotyledons</taxon>
        <taxon>Gunneridae</taxon>
        <taxon>Pentapetalae</taxon>
        <taxon>rosids</taxon>
        <taxon>malvids</taxon>
        <taxon>Sapindales</taxon>
        <taxon>Sapindaceae</taxon>
        <taxon>Hippocastanoideae</taxon>
        <taxon>Acereae</taxon>
        <taxon>Dipteronia</taxon>
    </lineage>
</organism>
<gene>
    <name evidence="4" type="ORF">Dsin_032945</name>
</gene>
<dbReference type="PANTHER" id="PTHR47186">
    <property type="entry name" value="LEUCINE-RICH REPEAT-CONTAINING PROTEIN 57"/>
    <property type="match status" value="1"/>
</dbReference>
<dbReference type="PANTHER" id="PTHR47186:SF3">
    <property type="entry name" value="OS09G0267800 PROTEIN"/>
    <property type="match status" value="1"/>
</dbReference>
<keyword evidence="1" id="KW-0433">Leucine-rich repeat</keyword>
<dbReference type="EMBL" id="JANJYJ010000672">
    <property type="protein sequence ID" value="KAK3172220.1"/>
    <property type="molecule type" value="Genomic_DNA"/>
</dbReference>
<dbReference type="Gene3D" id="3.80.10.10">
    <property type="entry name" value="Ribonuclease Inhibitor"/>
    <property type="match status" value="1"/>
</dbReference>
<keyword evidence="5" id="KW-1185">Reference proteome</keyword>
<proteinExistence type="predicted"/>
<protein>
    <recommendedName>
        <fullName evidence="3">C-JID domain-containing protein</fullName>
    </recommendedName>
</protein>
<evidence type="ECO:0000256" key="1">
    <source>
        <dbReference type="ARBA" id="ARBA00022614"/>
    </source>
</evidence>
<dbReference type="AlphaFoldDB" id="A0AAD9Z605"/>
<accession>A0AAD9Z605</accession>
<evidence type="ECO:0000259" key="3">
    <source>
        <dbReference type="Pfam" id="PF20160"/>
    </source>
</evidence>
<dbReference type="Proteomes" id="UP001281410">
    <property type="component" value="Unassembled WGS sequence"/>
</dbReference>
<dbReference type="SUPFAM" id="SSF52058">
    <property type="entry name" value="L domain-like"/>
    <property type="match status" value="1"/>
</dbReference>
<evidence type="ECO:0000313" key="5">
    <source>
        <dbReference type="Proteomes" id="UP001281410"/>
    </source>
</evidence>